<dbReference type="EMBL" id="AFXZ01000065">
    <property type="protein sequence ID" value="EGV42355.2"/>
    <property type="molecule type" value="Genomic_DNA"/>
</dbReference>
<organism evidence="7 8">
    <name type="scientific">Bizionia argentinensis JUB59</name>
    <dbReference type="NCBI Taxonomy" id="1046627"/>
    <lineage>
        <taxon>Bacteria</taxon>
        <taxon>Pseudomonadati</taxon>
        <taxon>Bacteroidota</taxon>
        <taxon>Flavobacteriia</taxon>
        <taxon>Flavobacteriales</taxon>
        <taxon>Flavobacteriaceae</taxon>
        <taxon>Bizionia</taxon>
    </lineage>
</organism>
<evidence type="ECO:0000256" key="3">
    <source>
        <dbReference type="ARBA" id="ARBA00023015"/>
    </source>
</evidence>
<evidence type="ECO:0000256" key="5">
    <source>
        <dbReference type="ARBA" id="ARBA00023163"/>
    </source>
</evidence>
<gene>
    <name evidence="7" type="ORF">BZARG_2550</name>
</gene>
<dbReference type="Gene3D" id="3.40.640.10">
    <property type="entry name" value="Type I PLP-dependent aspartate aminotransferase-like (Major domain)"/>
    <property type="match status" value="1"/>
</dbReference>
<dbReference type="InterPro" id="IPR015424">
    <property type="entry name" value="PyrdxlP-dep_Trfase"/>
</dbReference>
<dbReference type="CDD" id="cd07377">
    <property type="entry name" value="WHTH_GntR"/>
    <property type="match status" value="1"/>
</dbReference>
<dbReference type="PATRIC" id="fig|1046627.3.peg.2710"/>
<dbReference type="CDD" id="cd00609">
    <property type="entry name" value="AAT_like"/>
    <property type="match status" value="1"/>
</dbReference>
<dbReference type="SMART" id="SM00345">
    <property type="entry name" value="HTH_GNTR"/>
    <property type="match status" value="1"/>
</dbReference>
<keyword evidence="3" id="KW-0805">Transcription regulation</keyword>
<dbReference type="OrthoDB" id="594134at2"/>
<proteinExistence type="inferred from homology"/>
<keyword evidence="4" id="KW-0238">DNA-binding</keyword>
<dbReference type="RefSeq" id="WP_040288841.1">
    <property type="nucleotide sequence ID" value="NZ_AFXZ01000065.1"/>
</dbReference>
<name>G2EGT3_9FLAO</name>
<dbReference type="PANTHER" id="PTHR46577:SF1">
    <property type="entry name" value="HTH-TYPE TRANSCRIPTIONAL REGULATORY PROTEIN GABR"/>
    <property type="match status" value="1"/>
</dbReference>
<comment type="caution">
    <text evidence="7">The sequence shown here is derived from an EMBL/GenBank/DDBJ whole genome shotgun (WGS) entry which is preliminary data.</text>
</comment>
<dbReference type="SUPFAM" id="SSF46785">
    <property type="entry name" value="Winged helix' DNA-binding domain"/>
    <property type="match status" value="1"/>
</dbReference>
<dbReference type="Proteomes" id="UP000003730">
    <property type="component" value="Unassembled WGS sequence"/>
</dbReference>
<dbReference type="GO" id="GO:0008483">
    <property type="term" value="F:transaminase activity"/>
    <property type="evidence" value="ECO:0007669"/>
    <property type="project" value="UniProtKB-KW"/>
</dbReference>
<keyword evidence="7" id="KW-0032">Aminotransferase</keyword>
<evidence type="ECO:0000313" key="8">
    <source>
        <dbReference type="Proteomes" id="UP000003730"/>
    </source>
</evidence>
<dbReference type="Gene3D" id="1.10.10.10">
    <property type="entry name" value="Winged helix-like DNA-binding domain superfamily/Winged helix DNA-binding domain"/>
    <property type="match status" value="1"/>
</dbReference>
<keyword evidence="8" id="KW-1185">Reference proteome</keyword>
<accession>G2EGT3</accession>
<evidence type="ECO:0000313" key="7">
    <source>
        <dbReference type="EMBL" id="EGV42355.2"/>
    </source>
</evidence>
<evidence type="ECO:0000256" key="4">
    <source>
        <dbReference type="ARBA" id="ARBA00023125"/>
    </source>
</evidence>
<dbReference type="STRING" id="1046627.BZARG_2550"/>
<keyword evidence="5" id="KW-0804">Transcription</keyword>
<evidence type="ECO:0000256" key="1">
    <source>
        <dbReference type="ARBA" id="ARBA00005384"/>
    </source>
</evidence>
<dbReference type="InterPro" id="IPR036390">
    <property type="entry name" value="WH_DNA-bd_sf"/>
</dbReference>
<dbReference type="PANTHER" id="PTHR46577">
    <property type="entry name" value="HTH-TYPE TRANSCRIPTIONAL REGULATORY PROTEIN GABR"/>
    <property type="match status" value="1"/>
</dbReference>
<evidence type="ECO:0000259" key="6">
    <source>
        <dbReference type="PROSITE" id="PS50949"/>
    </source>
</evidence>
<dbReference type="Pfam" id="PF00392">
    <property type="entry name" value="GntR"/>
    <property type="match status" value="1"/>
</dbReference>
<dbReference type="InterPro" id="IPR051446">
    <property type="entry name" value="HTH_trans_reg/aminotransferase"/>
</dbReference>
<dbReference type="AlphaFoldDB" id="G2EGT3"/>
<dbReference type="InterPro" id="IPR036388">
    <property type="entry name" value="WH-like_DNA-bd_sf"/>
</dbReference>
<keyword evidence="2" id="KW-0663">Pyridoxal phosphate</keyword>
<comment type="similarity">
    <text evidence="1">In the C-terminal section; belongs to the class-I pyridoxal-phosphate-dependent aminotransferase family.</text>
</comment>
<evidence type="ECO:0000256" key="2">
    <source>
        <dbReference type="ARBA" id="ARBA00022898"/>
    </source>
</evidence>
<protein>
    <submittedName>
        <fullName evidence="7">PLP-dependent aminotransferase family protein</fullName>
    </submittedName>
</protein>
<dbReference type="eggNOG" id="COG1167">
    <property type="taxonomic scope" value="Bacteria"/>
</dbReference>
<dbReference type="SUPFAM" id="SSF53383">
    <property type="entry name" value="PLP-dependent transferases"/>
    <property type="match status" value="1"/>
</dbReference>
<dbReference type="InterPro" id="IPR000524">
    <property type="entry name" value="Tscrpt_reg_HTH_GntR"/>
</dbReference>
<dbReference type="GO" id="GO:0003677">
    <property type="term" value="F:DNA binding"/>
    <property type="evidence" value="ECO:0007669"/>
    <property type="project" value="UniProtKB-KW"/>
</dbReference>
<dbReference type="GO" id="GO:0003700">
    <property type="term" value="F:DNA-binding transcription factor activity"/>
    <property type="evidence" value="ECO:0007669"/>
    <property type="project" value="InterPro"/>
</dbReference>
<keyword evidence="7" id="KW-0808">Transferase</keyword>
<dbReference type="InterPro" id="IPR015421">
    <property type="entry name" value="PyrdxlP-dep_Trfase_major"/>
</dbReference>
<feature type="domain" description="HTH gntR-type" evidence="6">
    <location>
        <begin position="21"/>
        <end position="89"/>
    </location>
</feature>
<sequence length="491" mass="56680">MNSPVIIPFHSFVKIDRRKKEAIYMQIVYQFINAVKVNLLEDSDRLPGSRIIAEELQVHRKTVVAALEELKEQGWVKTRPNIGTFVRNPELSPAQIQKNKVFQHPPEEAAFNFRKDFILDTPLEENLGKFYFTDGTPDYRIIKSEELVRFYTSVLKRKKQSGIFLNATDGSLFFRDQLSYYLNLTRGFHLSRDFLLPVAGLEKVHSILSRLLINTGDLVLVEELSYFLPNMIYSQAGAKMKTIPLDADGMDIDFIEKNFKPGEIRLVYINTKCQYPTTVGLSEKRKTQLLDLAEAYDFIVIEDDTDFEFSLVKNKKESLFRKNGGNRVIYVGSFGRFLSPSFQMNFITAPKDLLREGAKYLNVYGKPDSMMEKALGELIHQGDIHRYQRKSKKIISERKEIFTGLLNAHFKNRITFTTPSSGLAFWIRFSDSFSLTLLQKKAREKGLFIPSICLYQNRTIIGLRLGFTHLNPQEMEEAVKLLEEAYREVIA</sequence>
<dbReference type="PROSITE" id="PS50949">
    <property type="entry name" value="HTH_GNTR"/>
    <property type="match status" value="1"/>
</dbReference>
<reference evidence="7 8" key="1">
    <citation type="journal article" date="2008" name="Int. J. Syst. Evol. Microbiol.">
        <title>Bizionia argentinensis sp. nov., isolated from surface marine water in Antarctica.</title>
        <authorList>
            <person name="Bercovich A."/>
            <person name="Vazquez S.C."/>
            <person name="Yankilevich P."/>
            <person name="Coria S.H."/>
            <person name="Foti M."/>
            <person name="Hernandez E."/>
            <person name="Vidal A."/>
            <person name="Ruberto L."/>
            <person name="Melo C."/>
            <person name="Marenssi S."/>
            <person name="Criscuolo M."/>
            <person name="Memoli M."/>
            <person name="Arguelles M."/>
            <person name="Mac Cormack W.P."/>
        </authorList>
    </citation>
    <scope>NUCLEOTIDE SEQUENCE [LARGE SCALE GENOMIC DNA]</scope>
    <source>
        <strain evidence="7 8">JUB59</strain>
    </source>
</reference>